<protein>
    <submittedName>
        <fullName evidence="3">UDP-glycosyltransferase 73C6</fullName>
    </submittedName>
</protein>
<dbReference type="SUPFAM" id="SSF53756">
    <property type="entry name" value="UDP-Glycosyltransferase/glycogen phosphorylase"/>
    <property type="match status" value="1"/>
</dbReference>
<gene>
    <name evidence="3" type="primary">UGT73C6</name>
    <name evidence="3" type="ORF">QJS10_CPB19g00912</name>
</gene>
<feature type="compositionally biased region" description="Low complexity" evidence="2">
    <location>
        <begin position="109"/>
        <end position="122"/>
    </location>
</feature>
<dbReference type="AlphaFoldDB" id="A0AAV9CFA1"/>
<reference evidence="3" key="1">
    <citation type="journal article" date="2023" name="Nat. Commun.">
        <title>Diploid and tetraploid genomes of Acorus and the evolution of monocots.</title>
        <authorList>
            <person name="Ma L."/>
            <person name="Liu K.W."/>
            <person name="Li Z."/>
            <person name="Hsiao Y.Y."/>
            <person name="Qi Y."/>
            <person name="Fu T."/>
            <person name="Tang G.D."/>
            <person name="Zhang D."/>
            <person name="Sun W.H."/>
            <person name="Liu D.K."/>
            <person name="Li Y."/>
            <person name="Chen G.Z."/>
            <person name="Liu X.D."/>
            <person name="Liao X.Y."/>
            <person name="Jiang Y.T."/>
            <person name="Yu X."/>
            <person name="Hao Y."/>
            <person name="Huang J."/>
            <person name="Zhao X.W."/>
            <person name="Ke S."/>
            <person name="Chen Y.Y."/>
            <person name="Wu W.L."/>
            <person name="Hsu J.L."/>
            <person name="Lin Y.F."/>
            <person name="Huang M.D."/>
            <person name="Li C.Y."/>
            <person name="Huang L."/>
            <person name="Wang Z.W."/>
            <person name="Zhao X."/>
            <person name="Zhong W.Y."/>
            <person name="Peng D.H."/>
            <person name="Ahmad S."/>
            <person name="Lan S."/>
            <person name="Zhang J.S."/>
            <person name="Tsai W.C."/>
            <person name="Van de Peer Y."/>
            <person name="Liu Z.J."/>
        </authorList>
    </citation>
    <scope>NUCLEOTIDE SEQUENCE</scope>
    <source>
        <strain evidence="3">CP</strain>
    </source>
</reference>
<organism evidence="3 4">
    <name type="scientific">Acorus calamus</name>
    <name type="common">Sweet flag</name>
    <dbReference type="NCBI Taxonomy" id="4465"/>
    <lineage>
        <taxon>Eukaryota</taxon>
        <taxon>Viridiplantae</taxon>
        <taxon>Streptophyta</taxon>
        <taxon>Embryophyta</taxon>
        <taxon>Tracheophyta</taxon>
        <taxon>Spermatophyta</taxon>
        <taxon>Magnoliopsida</taxon>
        <taxon>Liliopsida</taxon>
        <taxon>Acoraceae</taxon>
        <taxon>Acorus</taxon>
    </lineage>
</organism>
<evidence type="ECO:0000256" key="1">
    <source>
        <dbReference type="ARBA" id="ARBA00009995"/>
    </source>
</evidence>
<comment type="caution">
    <text evidence="3">The sequence shown here is derived from an EMBL/GenBank/DDBJ whole genome shotgun (WGS) entry which is preliminary data.</text>
</comment>
<dbReference type="PANTHER" id="PTHR48047">
    <property type="entry name" value="GLYCOSYLTRANSFERASE"/>
    <property type="match status" value="1"/>
</dbReference>
<name>A0AAV9CFA1_ACOCL</name>
<feature type="region of interest" description="Disordered" evidence="2">
    <location>
        <begin position="98"/>
        <end position="122"/>
    </location>
</feature>
<dbReference type="EMBL" id="JAUJYO010000019">
    <property type="protein sequence ID" value="KAK1287743.1"/>
    <property type="molecule type" value="Genomic_DNA"/>
</dbReference>
<proteinExistence type="inferred from homology"/>
<keyword evidence="4" id="KW-1185">Reference proteome</keyword>
<reference evidence="3" key="2">
    <citation type="submission" date="2023-06" db="EMBL/GenBank/DDBJ databases">
        <authorList>
            <person name="Ma L."/>
            <person name="Liu K.-W."/>
            <person name="Li Z."/>
            <person name="Hsiao Y.-Y."/>
            <person name="Qi Y."/>
            <person name="Fu T."/>
            <person name="Tang G."/>
            <person name="Zhang D."/>
            <person name="Sun W.-H."/>
            <person name="Liu D.-K."/>
            <person name="Li Y."/>
            <person name="Chen G.-Z."/>
            <person name="Liu X.-D."/>
            <person name="Liao X.-Y."/>
            <person name="Jiang Y.-T."/>
            <person name="Yu X."/>
            <person name="Hao Y."/>
            <person name="Huang J."/>
            <person name="Zhao X.-W."/>
            <person name="Ke S."/>
            <person name="Chen Y.-Y."/>
            <person name="Wu W.-L."/>
            <person name="Hsu J.-L."/>
            <person name="Lin Y.-F."/>
            <person name="Huang M.-D."/>
            <person name="Li C.-Y."/>
            <person name="Huang L."/>
            <person name="Wang Z.-W."/>
            <person name="Zhao X."/>
            <person name="Zhong W.-Y."/>
            <person name="Peng D.-H."/>
            <person name="Ahmad S."/>
            <person name="Lan S."/>
            <person name="Zhang J.-S."/>
            <person name="Tsai W.-C."/>
            <person name="Van De Peer Y."/>
            <person name="Liu Z.-J."/>
        </authorList>
    </citation>
    <scope>NUCLEOTIDE SEQUENCE</scope>
    <source>
        <strain evidence="3">CP</strain>
        <tissue evidence="3">Leaves</tissue>
    </source>
</reference>
<dbReference type="GO" id="GO:0035251">
    <property type="term" value="F:UDP-glucosyltransferase activity"/>
    <property type="evidence" value="ECO:0007669"/>
    <property type="project" value="TreeGrafter"/>
</dbReference>
<dbReference type="Proteomes" id="UP001180020">
    <property type="component" value="Unassembled WGS sequence"/>
</dbReference>
<dbReference type="PANTHER" id="PTHR48047:SF182">
    <property type="entry name" value="GLYCOSYLTRANSFERASE"/>
    <property type="match status" value="1"/>
</dbReference>
<dbReference type="Gene3D" id="3.40.50.2000">
    <property type="entry name" value="Glycogen Phosphorylase B"/>
    <property type="match status" value="1"/>
</dbReference>
<evidence type="ECO:0000313" key="4">
    <source>
        <dbReference type="Proteomes" id="UP001180020"/>
    </source>
</evidence>
<evidence type="ECO:0000313" key="3">
    <source>
        <dbReference type="EMBL" id="KAK1287743.1"/>
    </source>
</evidence>
<comment type="similarity">
    <text evidence="1">Belongs to the UDP-glycosyltransferase family.</text>
</comment>
<sequence>MPGTSFKDLRAEMREAEETADGMVVNSYEELEREYLNIFRVTTGKQVWMVGPFSLANADEGDKIVRGKETSSEYQCMDWLERKEPKSVVYVSFGKHRKAEPSADGGAGARAVGVGDATSYGS</sequence>
<evidence type="ECO:0000256" key="2">
    <source>
        <dbReference type="SAM" id="MobiDB-lite"/>
    </source>
</evidence>
<accession>A0AAV9CFA1</accession>